<protein>
    <submittedName>
        <fullName evidence="9">Glycine betaine transporter</fullName>
    </submittedName>
</protein>
<evidence type="ECO:0000256" key="5">
    <source>
        <dbReference type="ARBA" id="ARBA00022692"/>
    </source>
</evidence>
<feature type="transmembrane region" description="Helical" evidence="8">
    <location>
        <begin position="183"/>
        <end position="204"/>
    </location>
</feature>
<evidence type="ECO:0000256" key="8">
    <source>
        <dbReference type="SAM" id="Phobius"/>
    </source>
</evidence>
<feature type="transmembrane region" description="Helical" evidence="8">
    <location>
        <begin position="462"/>
        <end position="481"/>
    </location>
</feature>
<dbReference type="GO" id="GO:0005886">
    <property type="term" value="C:plasma membrane"/>
    <property type="evidence" value="ECO:0007669"/>
    <property type="project" value="UniProtKB-SubCell"/>
</dbReference>
<feature type="transmembrane region" description="Helical" evidence="8">
    <location>
        <begin position="134"/>
        <end position="155"/>
    </location>
</feature>
<evidence type="ECO:0000313" key="10">
    <source>
        <dbReference type="Proteomes" id="UP000183557"/>
    </source>
</evidence>
<dbReference type="Proteomes" id="UP000183557">
    <property type="component" value="Unassembled WGS sequence"/>
</dbReference>
<feature type="transmembrane region" description="Helical" evidence="8">
    <location>
        <begin position="45"/>
        <end position="64"/>
    </location>
</feature>
<dbReference type="GO" id="GO:0022857">
    <property type="term" value="F:transmembrane transporter activity"/>
    <property type="evidence" value="ECO:0007669"/>
    <property type="project" value="InterPro"/>
</dbReference>
<proteinExistence type="inferred from homology"/>
<dbReference type="EMBL" id="FOSB01000005">
    <property type="protein sequence ID" value="SFJ89531.1"/>
    <property type="molecule type" value="Genomic_DNA"/>
</dbReference>
<evidence type="ECO:0000256" key="1">
    <source>
        <dbReference type="ARBA" id="ARBA00004651"/>
    </source>
</evidence>
<keyword evidence="4" id="KW-1003">Cell membrane</keyword>
<keyword evidence="10" id="KW-1185">Reference proteome</keyword>
<comment type="similarity">
    <text evidence="2">Belongs to the BCCT transporter (TC 2.A.15) family.</text>
</comment>
<reference evidence="10" key="1">
    <citation type="submission" date="2016-10" db="EMBL/GenBank/DDBJ databases">
        <authorList>
            <person name="Varghese N."/>
            <person name="Submissions S."/>
        </authorList>
    </citation>
    <scope>NUCLEOTIDE SEQUENCE [LARGE SCALE GENOMIC DNA]</scope>
    <source>
        <strain evidence="10">CGMCC 1.3704</strain>
    </source>
</reference>
<evidence type="ECO:0000256" key="4">
    <source>
        <dbReference type="ARBA" id="ARBA00022475"/>
    </source>
</evidence>
<dbReference type="PANTHER" id="PTHR30047:SF7">
    <property type="entry name" value="HIGH-AFFINITY CHOLINE TRANSPORT PROTEIN"/>
    <property type="match status" value="1"/>
</dbReference>
<dbReference type="Pfam" id="PF02028">
    <property type="entry name" value="BCCT"/>
    <property type="match status" value="1"/>
</dbReference>
<feature type="transmembrane region" description="Helical" evidence="8">
    <location>
        <begin position="313"/>
        <end position="333"/>
    </location>
</feature>
<organism evidence="9 10">
    <name type="scientific">Halobacillus dabanensis</name>
    <dbReference type="NCBI Taxonomy" id="240302"/>
    <lineage>
        <taxon>Bacteria</taxon>
        <taxon>Bacillati</taxon>
        <taxon>Bacillota</taxon>
        <taxon>Bacilli</taxon>
        <taxon>Bacillales</taxon>
        <taxon>Bacillaceae</taxon>
        <taxon>Halobacillus</taxon>
    </lineage>
</organism>
<sequence length="496" mass="54245">MKQVTSVFWISLAITILMIFSGSILPQVLEEVTSNIQSFISINFGWYYLLIVTVFVIFCIYLIVSPYGKMKLGKPGEKPDFSYATWFAMLFSAGMGIGLVFYGAAAPLQQYIVNPPYAEPGSPAALRDAMSITFFHYGIHAWAIYAIVGLILAYFKFRRGAPGLISATLEPVFGVKMKGPWGAVVDIIAVFATIVGVATTLGFGAAQINGGITYLTGIGEGFGIQLLIIAVVTVLYMISAYTGVSKGIKYLSNANMGLAVLLFVIMLIIGPTLYIMNMFVDSLGAYVQTLPKESLRIAPNNEERQEWVENWTVFFWAWWIAWSPFVGIFIARISRGRSIREFISGVLLVPSLISFLWFSAFGSTAISIQDAGIDLASLAPEQMLFGLFDQFPFSTLLSLIAMTLIATFFITSADSATFVLGMQTTNGSLDPNRSVKFAWGIAQSSTAAVLLYTGGLQALQNALISAAFPFSIIMLLMMYSFNKALKVDKKALETKK</sequence>
<evidence type="ECO:0000256" key="2">
    <source>
        <dbReference type="ARBA" id="ARBA00005658"/>
    </source>
</evidence>
<evidence type="ECO:0000256" key="7">
    <source>
        <dbReference type="ARBA" id="ARBA00023136"/>
    </source>
</evidence>
<dbReference type="PANTHER" id="PTHR30047">
    <property type="entry name" value="HIGH-AFFINITY CHOLINE TRANSPORT PROTEIN-RELATED"/>
    <property type="match status" value="1"/>
</dbReference>
<evidence type="ECO:0000256" key="6">
    <source>
        <dbReference type="ARBA" id="ARBA00022989"/>
    </source>
</evidence>
<dbReference type="OrthoDB" id="9775735at2"/>
<feature type="transmembrane region" description="Helical" evidence="8">
    <location>
        <begin position="345"/>
        <end position="368"/>
    </location>
</feature>
<feature type="transmembrane region" description="Helical" evidence="8">
    <location>
        <begin position="256"/>
        <end position="276"/>
    </location>
</feature>
<keyword evidence="5 8" id="KW-0812">Transmembrane</keyword>
<dbReference type="InterPro" id="IPR018093">
    <property type="entry name" value="BCCT_CS"/>
</dbReference>
<comment type="subcellular location">
    <subcellularLocation>
        <location evidence="1">Cell membrane</location>
        <topology evidence="1">Multi-pass membrane protein</topology>
    </subcellularLocation>
</comment>
<accession>A0A1I3V620</accession>
<dbReference type="PROSITE" id="PS01303">
    <property type="entry name" value="BCCT"/>
    <property type="match status" value="1"/>
</dbReference>
<dbReference type="RefSeq" id="WP_075036412.1">
    <property type="nucleotide sequence ID" value="NZ_FOSB01000005.1"/>
</dbReference>
<feature type="transmembrane region" description="Helical" evidence="8">
    <location>
        <begin position="7"/>
        <end position="25"/>
    </location>
</feature>
<feature type="transmembrane region" description="Helical" evidence="8">
    <location>
        <begin position="224"/>
        <end position="244"/>
    </location>
</feature>
<keyword evidence="6 8" id="KW-1133">Transmembrane helix</keyword>
<keyword evidence="3" id="KW-0813">Transport</keyword>
<gene>
    <name evidence="9" type="ORF">SAMN04487936_105108</name>
</gene>
<dbReference type="InterPro" id="IPR000060">
    <property type="entry name" value="BCCT_transptr"/>
</dbReference>
<dbReference type="NCBIfam" id="TIGR00842">
    <property type="entry name" value="bcct"/>
    <property type="match status" value="1"/>
</dbReference>
<feature type="transmembrane region" description="Helical" evidence="8">
    <location>
        <begin position="393"/>
        <end position="416"/>
    </location>
</feature>
<feature type="transmembrane region" description="Helical" evidence="8">
    <location>
        <begin position="84"/>
        <end position="105"/>
    </location>
</feature>
<evidence type="ECO:0000313" key="9">
    <source>
        <dbReference type="EMBL" id="SFJ89531.1"/>
    </source>
</evidence>
<feature type="transmembrane region" description="Helical" evidence="8">
    <location>
        <begin position="437"/>
        <end position="456"/>
    </location>
</feature>
<keyword evidence="7 8" id="KW-0472">Membrane</keyword>
<dbReference type="AlphaFoldDB" id="A0A1I3V620"/>
<name>A0A1I3V620_HALDA</name>
<evidence type="ECO:0000256" key="3">
    <source>
        <dbReference type="ARBA" id="ARBA00022448"/>
    </source>
</evidence>